<evidence type="ECO:0000256" key="10">
    <source>
        <dbReference type="ARBA" id="ARBA00023277"/>
    </source>
</evidence>
<evidence type="ECO:0000259" key="15">
    <source>
        <dbReference type="Pfam" id="PF00288"/>
    </source>
</evidence>
<dbReference type="PANTHER" id="PTHR38710">
    <property type="entry name" value="WITH PUTATIVE URIDYL PYROPHOSPHORYLASE-RELATED"/>
    <property type="match status" value="1"/>
</dbReference>
<organism evidence="17 18">
    <name type="scientific">Ceratodon purpureus</name>
    <name type="common">Fire moss</name>
    <name type="synonym">Dicranum purpureum</name>
    <dbReference type="NCBI Taxonomy" id="3225"/>
    <lineage>
        <taxon>Eukaryota</taxon>
        <taxon>Viridiplantae</taxon>
        <taxon>Streptophyta</taxon>
        <taxon>Embryophyta</taxon>
        <taxon>Bryophyta</taxon>
        <taxon>Bryophytina</taxon>
        <taxon>Bryopsida</taxon>
        <taxon>Dicranidae</taxon>
        <taxon>Pseudoditrichales</taxon>
        <taxon>Ditrichaceae</taxon>
        <taxon>Ceratodon</taxon>
    </lineage>
</organism>
<evidence type="ECO:0000256" key="9">
    <source>
        <dbReference type="ARBA" id="ARBA00023211"/>
    </source>
</evidence>
<keyword evidence="4" id="KW-0479">Metal-binding</keyword>
<evidence type="ECO:0000256" key="7">
    <source>
        <dbReference type="ARBA" id="ARBA00022840"/>
    </source>
</evidence>
<dbReference type="GO" id="GO:0046872">
    <property type="term" value="F:metal ion binding"/>
    <property type="evidence" value="ECO:0007669"/>
    <property type="project" value="UniProtKB-KW"/>
</dbReference>
<dbReference type="PRINTS" id="PR00959">
    <property type="entry name" value="MEVGALKINASE"/>
</dbReference>
<evidence type="ECO:0000256" key="1">
    <source>
        <dbReference type="ARBA" id="ARBA00001936"/>
    </source>
</evidence>
<keyword evidence="7" id="KW-0067">ATP-binding</keyword>
<reference evidence="17 18" key="1">
    <citation type="submission" date="2020-06" db="EMBL/GenBank/DDBJ databases">
        <title>WGS assembly of Ceratodon purpureus strain R40.</title>
        <authorList>
            <person name="Carey S.B."/>
            <person name="Jenkins J."/>
            <person name="Shu S."/>
            <person name="Lovell J.T."/>
            <person name="Sreedasyam A."/>
            <person name="Maumus F."/>
            <person name="Tiley G.P."/>
            <person name="Fernandez-Pozo N."/>
            <person name="Barry K."/>
            <person name="Chen C."/>
            <person name="Wang M."/>
            <person name="Lipzen A."/>
            <person name="Daum C."/>
            <person name="Saski C.A."/>
            <person name="Payton A.C."/>
            <person name="Mcbreen J.C."/>
            <person name="Conrad R.E."/>
            <person name="Kollar L.M."/>
            <person name="Olsson S."/>
            <person name="Huttunen S."/>
            <person name="Landis J.B."/>
            <person name="Wickett N.J."/>
            <person name="Johnson M.G."/>
            <person name="Rensing S.A."/>
            <person name="Grimwood J."/>
            <person name="Schmutz J."/>
            <person name="Mcdaniel S.F."/>
        </authorList>
    </citation>
    <scope>NUCLEOTIDE SEQUENCE [LARGE SCALE GENOMIC DNA]</scope>
    <source>
        <strain evidence="17 18">R40</strain>
    </source>
</reference>
<feature type="domain" description="GHMP kinase C-terminal" evidence="16">
    <location>
        <begin position="253"/>
        <end position="329"/>
    </location>
</feature>
<keyword evidence="9" id="KW-0464">Manganese</keyword>
<evidence type="ECO:0000259" key="16">
    <source>
        <dbReference type="Pfam" id="PF08544"/>
    </source>
</evidence>
<evidence type="ECO:0000313" key="17">
    <source>
        <dbReference type="EMBL" id="KAG0556197.1"/>
    </source>
</evidence>
<dbReference type="SUPFAM" id="SSF55060">
    <property type="entry name" value="GHMP Kinase, C-terminal domain"/>
    <property type="match status" value="1"/>
</dbReference>
<accession>A0A8T0GCG2</accession>
<evidence type="ECO:0000256" key="3">
    <source>
        <dbReference type="ARBA" id="ARBA00022679"/>
    </source>
</evidence>
<comment type="caution">
    <text evidence="17">The sequence shown here is derived from an EMBL/GenBank/DDBJ whole genome shotgun (WGS) entry which is preliminary data.</text>
</comment>
<evidence type="ECO:0000256" key="5">
    <source>
        <dbReference type="ARBA" id="ARBA00022741"/>
    </source>
</evidence>
<dbReference type="InterPro" id="IPR006204">
    <property type="entry name" value="GHMP_kinase_N_dom"/>
</dbReference>
<feature type="domain" description="GHMP kinase N-terminal" evidence="15">
    <location>
        <begin position="92"/>
        <end position="178"/>
    </location>
</feature>
<comment type="function">
    <text evidence="13">Sugar-1-kinase with a strict substrate specificity for D-glucuronic acid and ATP. Involved in the biosynthesis of UDP-glucuronic acid (UDP-GlcA), providing nucleotide sugars for cell-wall polymers. May be also involved in a salvage pathway for glucuronic acid.</text>
</comment>
<evidence type="ECO:0000256" key="2">
    <source>
        <dbReference type="ARBA" id="ARBA00001946"/>
    </source>
</evidence>
<keyword evidence="5" id="KW-0547">Nucleotide-binding</keyword>
<evidence type="ECO:0000256" key="11">
    <source>
        <dbReference type="ARBA" id="ARBA00038121"/>
    </source>
</evidence>
<name>A0A8T0GCG2_CERPU</name>
<comment type="cofactor">
    <cofactor evidence="1">
        <name>Mn(2+)</name>
        <dbReference type="ChEBI" id="CHEBI:29035"/>
    </cofactor>
</comment>
<dbReference type="PANTHER" id="PTHR38710:SF1">
    <property type="entry name" value="WITH PUTATIVE URIDYL PYROPHOSPHORYLASE-RELATED"/>
    <property type="match status" value="1"/>
</dbReference>
<dbReference type="GO" id="GO:0005524">
    <property type="term" value="F:ATP binding"/>
    <property type="evidence" value="ECO:0007669"/>
    <property type="project" value="UniProtKB-KW"/>
</dbReference>
<evidence type="ECO:0000256" key="8">
    <source>
        <dbReference type="ARBA" id="ARBA00022842"/>
    </source>
</evidence>
<comment type="catalytic activity">
    <reaction evidence="12">
        <text>D-glucuronate + ATP = 1-phospho-alpha-D-glucuronate + ADP + H(+)</text>
        <dbReference type="Rhea" id="RHEA:17005"/>
        <dbReference type="ChEBI" id="CHEBI:15378"/>
        <dbReference type="ChEBI" id="CHEBI:30616"/>
        <dbReference type="ChEBI" id="CHEBI:57897"/>
        <dbReference type="ChEBI" id="CHEBI:58720"/>
        <dbReference type="ChEBI" id="CHEBI:456216"/>
        <dbReference type="EC" id="2.7.1.43"/>
    </reaction>
</comment>
<dbReference type="InterPro" id="IPR053034">
    <property type="entry name" value="Glucuronokinase-like"/>
</dbReference>
<dbReference type="EC" id="2.7.1.43" evidence="14"/>
<dbReference type="InterPro" id="IPR036554">
    <property type="entry name" value="GHMP_kinase_C_sf"/>
</dbReference>
<keyword evidence="18" id="KW-1185">Reference proteome</keyword>
<dbReference type="Proteomes" id="UP000822688">
    <property type="component" value="Chromosome 11"/>
</dbReference>
<dbReference type="FunFam" id="3.30.230.120:FF:000003">
    <property type="entry name" value="Probable glucuronokinase 2"/>
    <property type="match status" value="1"/>
</dbReference>
<dbReference type="Pfam" id="PF00288">
    <property type="entry name" value="GHMP_kinases_N"/>
    <property type="match status" value="1"/>
</dbReference>
<evidence type="ECO:0000256" key="14">
    <source>
        <dbReference type="ARBA" id="ARBA00066368"/>
    </source>
</evidence>
<dbReference type="InterPro" id="IPR013750">
    <property type="entry name" value="GHMP_kinase_C_dom"/>
</dbReference>
<gene>
    <name evidence="17" type="ORF">KC19_11G034000</name>
</gene>
<keyword evidence="8" id="KW-0460">Magnesium</keyword>
<evidence type="ECO:0000313" key="18">
    <source>
        <dbReference type="Proteomes" id="UP000822688"/>
    </source>
</evidence>
<dbReference type="InterPro" id="IPR020568">
    <property type="entry name" value="Ribosomal_Su5_D2-typ_SF"/>
</dbReference>
<dbReference type="SUPFAM" id="SSF54211">
    <property type="entry name" value="Ribosomal protein S5 domain 2-like"/>
    <property type="match status" value="1"/>
</dbReference>
<keyword evidence="6" id="KW-0418">Kinase</keyword>
<comment type="cofactor">
    <cofactor evidence="2">
        <name>Mg(2+)</name>
        <dbReference type="ChEBI" id="CHEBI:18420"/>
    </cofactor>
</comment>
<dbReference type="EMBL" id="CM026432">
    <property type="protein sequence ID" value="KAG0556197.1"/>
    <property type="molecule type" value="Genomic_DNA"/>
</dbReference>
<dbReference type="GO" id="GO:0047940">
    <property type="term" value="F:glucuronokinase activity"/>
    <property type="evidence" value="ECO:0007669"/>
    <property type="project" value="UniProtKB-EC"/>
</dbReference>
<comment type="similarity">
    <text evidence="11">Belongs to the GHMP kinase family.</text>
</comment>
<proteinExistence type="inferred from homology"/>
<protein>
    <recommendedName>
        <fullName evidence="14">glucuronokinase</fullName>
        <ecNumber evidence="14">2.7.1.43</ecNumber>
    </recommendedName>
</protein>
<sequence>MKEIGKSIKCEAYARVGFLGNPSDGYYGNTIAIAIRNFSASVTLEPSDVLAFRPHPVHDPAHFASLQHMVERVEGEGYYGGVRLLMATCKVFHAYCSDHGIPLHDRNFTLSYDTNVPRQTGLSGSSAIVCAALSCLLEYYDVGDRMKVEDRPRVMLSAEEELGITAGLQDRVAQVYGGLVYLDFDRHYLERTGNGLYVPMDPKLLPQLHLIYAKNPSDSGKVHSTVRKRWLDGDELVRSCMQEVANLAVMGREALLQQDFRTIAKLMDRNFDLRRTMFGDAALGKMNIDMVETARSVGAACKFTGSGGAVIALCLDGEKQVKALEEACAKAGFIVEPVIPAPSFVHPTTF</sequence>
<evidence type="ECO:0000256" key="6">
    <source>
        <dbReference type="ARBA" id="ARBA00022777"/>
    </source>
</evidence>
<keyword evidence="10" id="KW-0119">Carbohydrate metabolism</keyword>
<keyword evidence="3" id="KW-0808">Transferase</keyword>
<evidence type="ECO:0000256" key="4">
    <source>
        <dbReference type="ARBA" id="ARBA00022723"/>
    </source>
</evidence>
<dbReference type="Gene3D" id="3.30.230.120">
    <property type="match status" value="1"/>
</dbReference>
<dbReference type="AlphaFoldDB" id="A0A8T0GCG2"/>
<evidence type="ECO:0000256" key="12">
    <source>
        <dbReference type="ARBA" id="ARBA00051570"/>
    </source>
</evidence>
<evidence type="ECO:0000256" key="13">
    <source>
        <dbReference type="ARBA" id="ARBA00057745"/>
    </source>
</evidence>
<dbReference type="Pfam" id="PF08544">
    <property type="entry name" value="GHMP_kinases_C"/>
    <property type="match status" value="1"/>
</dbReference>